<dbReference type="PANTHER" id="PTHR10900">
    <property type="entry name" value="PERIOSTIN-RELATED"/>
    <property type="match status" value="1"/>
</dbReference>
<dbReference type="Gene3D" id="2.30.180.10">
    <property type="entry name" value="FAS1 domain"/>
    <property type="match status" value="2"/>
</dbReference>
<evidence type="ECO:0000256" key="1">
    <source>
        <dbReference type="SAM" id="MobiDB-lite"/>
    </source>
</evidence>
<evidence type="ECO:0000256" key="2">
    <source>
        <dbReference type="SAM" id="SignalP"/>
    </source>
</evidence>
<dbReference type="SUPFAM" id="SSF82153">
    <property type="entry name" value="FAS1 domain"/>
    <property type="match status" value="2"/>
</dbReference>
<feature type="chain" id="PRO_5045124897" description="FAS1 domain-containing protein" evidence="2">
    <location>
        <begin position="19"/>
        <end position="358"/>
    </location>
</feature>
<dbReference type="Proteomes" id="UP001479436">
    <property type="component" value="Unassembled WGS sequence"/>
</dbReference>
<feature type="domain" description="FAS1" evidence="3">
    <location>
        <begin position="169"/>
        <end position="242"/>
    </location>
</feature>
<accession>A0ABR2W736</accession>
<gene>
    <name evidence="4" type="ORF">K7432_002916</name>
</gene>
<feature type="region of interest" description="Disordered" evidence="1">
    <location>
        <begin position="257"/>
        <end position="291"/>
    </location>
</feature>
<dbReference type="EMBL" id="JASJQH010006958">
    <property type="protein sequence ID" value="KAK9722106.1"/>
    <property type="molecule type" value="Genomic_DNA"/>
</dbReference>
<comment type="caution">
    <text evidence="4">The sequence shown here is derived from an EMBL/GenBank/DDBJ whole genome shotgun (WGS) entry which is preliminary data.</text>
</comment>
<sequence>MRISTLCVQLFILSSVIATPHVGKERTILEVLDDDYRFARLMDALNKERTLTEELIDRPKAEMTVFAPTNEAFRKLRDRFRGRYPKDLLKEMIQYHVIYKVTPSETLDEIKLFETSLQLKELGDRMQSVRITRHNGKPLLNGHARLQETDMGAINGMIHAIDEVLIPPPEINKVLLRSPSLFSTMSAALQRTGLDRKVQESTGMSAFVPTNQAFRNLGCRALNYLFSRDGEKDLRKLVEYHFSNKLSYSMDMLNEVTGGGGIDKRKPGRGRGRGRGREDKKRRGGDRRDDDWAEENGMILLELPQEHTEDMEADCYDQRDLYSRYPNRGRRGGWDDDDYPRRGGDRRGRGGWDDDEDY</sequence>
<feature type="domain" description="FAS1" evidence="3">
    <location>
        <begin position="25"/>
        <end position="165"/>
    </location>
</feature>
<evidence type="ECO:0000313" key="4">
    <source>
        <dbReference type="EMBL" id="KAK9722106.1"/>
    </source>
</evidence>
<feature type="compositionally biased region" description="Basic and acidic residues" evidence="1">
    <location>
        <begin position="304"/>
        <end position="322"/>
    </location>
</feature>
<dbReference type="InterPro" id="IPR000782">
    <property type="entry name" value="FAS1_domain"/>
</dbReference>
<organism evidence="4 5">
    <name type="scientific">Basidiobolus ranarum</name>
    <dbReference type="NCBI Taxonomy" id="34480"/>
    <lineage>
        <taxon>Eukaryota</taxon>
        <taxon>Fungi</taxon>
        <taxon>Fungi incertae sedis</taxon>
        <taxon>Zoopagomycota</taxon>
        <taxon>Entomophthoromycotina</taxon>
        <taxon>Basidiobolomycetes</taxon>
        <taxon>Basidiobolales</taxon>
        <taxon>Basidiobolaceae</taxon>
        <taxon>Basidiobolus</taxon>
    </lineage>
</organism>
<protein>
    <recommendedName>
        <fullName evidence="3">FAS1 domain-containing protein</fullName>
    </recommendedName>
</protein>
<dbReference type="Pfam" id="PF02469">
    <property type="entry name" value="Fasciclin"/>
    <property type="match status" value="2"/>
</dbReference>
<evidence type="ECO:0000259" key="3">
    <source>
        <dbReference type="PROSITE" id="PS50213"/>
    </source>
</evidence>
<name>A0ABR2W736_9FUNG</name>
<reference evidence="4 5" key="1">
    <citation type="submission" date="2023-04" db="EMBL/GenBank/DDBJ databases">
        <title>Genome of Basidiobolus ranarum AG-B5.</title>
        <authorList>
            <person name="Stajich J.E."/>
            <person name="Carter-House D."/>
            <person name="Gryganskyi A."/>
        </authorList>
    </citation>
    <scope>NUCLEOTIDE SEQUENCE [LARGE SCALE GENOMIC DNA]</scope>
    <source>
        <strain evidence="4 5">AG-B5</strain>
    </source>
</reference>
<keyword evidence="2" id="KW-0732">Signal</keyword>
<dbReference type="SMART" id="SM00554">
    <property type="entry name" value="FAS1"/>
    <property type="match status" value="1"/>
</dbReference>
<dbReference type="InterPro" id="IPR050904">
    <property type="entry name" value="Adhesion/Biosynth-related"/>
</dbReference>
<dbReference type="PANTHER" id="PTHR10900:SF77">
    <property type="entry name" value="FI19380P1"/>
    <property type="match status" value="1"/>
</dbReference>
<feature type="signal peptide" evidence="2">
    <location>
        <begin position="1"/>
        <end position="18"/>
    </location>
</feature>
<dbReference type="PROSITE" id="PS50213">
    <property type="entry name" value="FAS1"/>
    <property type="match status" value="2"/>
</dbReference>
<feature type="compositionally biased region" description="Basic and acidic residues" evidence="1">
    <location>
        <begin position="339"/>
        <end position="352"/>
    </location>
</feature>
<feature type="compositionally biased region" description="Basic and acidic residues" evidence="1">
    <location>
        <begin position="275"/>
        <end position="290"/>
    </location>
</feature>
<feature type="region of interest" description="Disordered" evidence="1">
    <location>
        <begin position="303"/>
        <end position="358"/>
    </location>
</feature>
<dbReference type="InterPro" id="IPR036378">
    <property type="entry name" value="FAS1_dom_sf"/>
</dbReference>
<evidence type="ECO:0000313" key="5">
    <source>
        <dbReference type="Proteomes" id="UP001479436"/>
    </source>
</evidence>
<proteinExistence type="predicted"/>
<keyword evidence="5" id="KW-1185">Reference proteome</keyword>